<dbReference type="Proteomes" id="UP000010478">
    <property type="component" value="Chromosome"/>
</dbReference>
<organism evidence="11 12">
    <name type="scientific">Phormidium nigroviride PCC 7112</name>
    <dbReference type="NCBI Taxonomy" id="179408"/>
    <lineage>
        <taxon>Bacteria</taxon>
        <taxon>Bacillati</taxon>
        <taxon>Cyanobacteriota</taxon>
        <taxon>Cyanophyceae</taxon>
        <taxon>Oscillatoriophycideae</taxon>
        <taxon>Oscillatoriales</taxon>
        <taxon>Oscillatoriaceae</taxon>
        <taxon>Phormidium</taxon>
    </lineage>
</organism>
<comment type="similarity">
    <text evidence="2">In the N-terminal section; belongs to the transposase 2 family.</text>
</comment>
<reference evidence="11 12" key="1">
    <citation type="submission" date="2012-05" db="EMBL/GenBank/DDBJ databases">
        <title>Finished chromosome of genome of Oscillatoria sp. PCC 7112.</title>
        <authorList>
            <consortium name="US DOE Joint Genome Institute"/>
            <person name="Gugger M."/>
            <person name="Coursin T."/>
            <person name="Rippka R."/>
            <person name="Tandeau De Marsac N."/>
            <person name="Huntemann M."/>
            <person name="Wei C.-L."/>
            <person name="Han J."/>
            <person name="Detter J.C."/>
            <person name="Han C."/>
            <person name="Tapia R."/>
            <person name="Davenport K."/>
            <person name="Daligault H."/>
            <person name="Erkkila T."/>
            <person name="Gu W."/>
            <person name="Munk A.C.C."/>
            <person name="Teshima H."/>
            <person name="Xu Y."/>
            <person name="Chain P."/>
            <person name="Chen A."/>
            <person name="Krypides N."/>
            <person name="Mavromatis K."/>
            <person name="Markowitz V."/>
            <person name="Szeto E."/>
            <person name="Ivanova N."/>
            <person name="Mikhailova N."/>
            <person name="Ovchinnikova G."/>
            <person name="Pagani I."/>
            <person name="Pati A."/>
            <person name="Goodwin L."/>
            <person name="Peters L."/>
            <person name="Pitluck S."/>
            <person name="Woyke T."/>
            <person name="Kerfeld C."/>
        </authorList>
    </citation>
    <scope>NUCLEOTIDE SEQUENCE [LARGE SCALE GENOMIC DNA]</scope>
    <source>
        <strain evidence="11 12">PCC 7112</strain>
    </source>
</reference>
<dbReference type="PANTHER" id="PTHR30405:SF25">
    <property type="entry name" value="RNA-GUIDED DNA ENDONUCLEASE INSQ-RELATED"/>
    <property type="match status" value="1"/>
</dbReference>
<evidence type="ECO:0000259" key="10">
    <source>
        <dbReference type="Pfam" id="PF12323"/>
    </source>
</evidence>
<dbReference type="PANTHER" id="PTHR30405">
    <property type="entry name" value="TRANSPOSASE"/>
    <property type="match status" value="1"/>
</dbReference>
<dbReference type="InterPro" id="IPR010095">
    <property type="entry name" value="Cas12f1-like_TNB"/>
</dbReference>
<proteinExistence type="inferred from homology"/>
<evidence type="ECO:0000256" key="1">
    <source>
        <dbReference type="ARBA" id="ARBA00008761"/>
    </source>
</evidence>
<evidence type="ECO:0000256" key="5">
    <source>
        <dbReference type="ARBA" id="ARBA00022833"/>
    </source>
</evidence>
<dbReference type="NCBIfam" id="TIGR01766">
    <property type="entry name" value="IS200/IS605 family accessory protein TnpB-like domain"/>
    <property type="match status" value="1"/>
</dbReference>
<dbReference type="Pfam" id="PF12323">
    <property type="entry name" value="HTH_OrfB_IS605"/>
    <property type="match status" value="1"/>
</dbReference>
<evidence type="ECO:0000259" key="8">
    <source>
        <dbReference type="Pfam" id="PF01385"/>
    </source>
</evidence>
<dbReference type="InterPro" id="IPR021027">
    <property type="entry name" value="Transposase_put_HTH"/>
</dbReference>
<evidence type="ECO:0000256" key="7">
    <source>
        <dbReference type="ARBA" id="ARBA00023172"/>
    </source>
</evidence>
<keyword evidence="3" id="KW-0815">Transposition</keyword>
<dbReference type="PATRIC" id="fig|179408.3.peg.759"/>
<dbReference type="NCBIfam" id="NF040570">
    <property type="entry name" value="guided_TnpB"/>
    <property type="match status" value="1"/>
</dbReference>
<dbReference type="KEGG" id="oni:Osc7112_0608"/>
<dbReference type="Pfam" id="PF07282">
    <property type="entry name" value="Cas12f1-like_TNB"/>
    <property type="match status" value="1"/>
</dbReference>
<dbReference type="InterPro" id="IPR001959">
    <property type="entry name" value="Transposase"/>
</dbReference>
<evidence type="ECO:0000256" key="4">
    <source>
        <dbReference type="ARBA" id="ARBA00022723"/>
    </source>
</evidence>
<accession>K9VBG6</accession>
<keyword evidence="5" id="KW-0862">Zinc</keyword>
<dbReference type="GO" id="GO:0006310">
    <property type="term" value="P:DNA recombination"/>
    <property type="evidence" value="ECO:0007669"/>
    <property type="project" value="UniProtKB-KW"/>
</dbReference>
<dbReference type="EMBL" id="CP003614">
    <property type="protein sequence ID" value="AFZ05201.1"/>
    <property type="molecule type" value="Genomic_DNA"/>
</dbReference>
<dbReference type="GO" id="GO:0032196">
    <property type="term" value="P:transposition"/>
    <property type="evidence" value="ECO:0007669"/>
    <property type="project" value="UniProtKB-KW"/>
</dbReference>
<evidence type="ECO:0000313" key="11">
    <source>
        <dbReference type="EMBL" id="AFZ05201.1"/>
    </source>
</evidence>
<dbReference type="GO" id="GO:0003677">
    <property type="term" value="F:DNA binding"/>
    <property type="evidence" value="ECO:0007669"/>
    <property type="project" value="UniProtKB-KW"/>
</dbReference>
<evidence type="ECO:0000256" key="2">
    <source>
        <dbReference type="ARBA" id="ARBA00011044"/>
    </source>
</evidence>
<gene>
    <name evidence="11" type="ORF">Osc7112_0608</name>
</gene>
<dbReference type="InterPro" id="IPR051399">
    <property type="entry name" value="RNA-guided_DNA_endo/Transpos"/>
</dbReference>
<keyword evidence="4" id="KW-0479">Metal-binding</keyword>
<name>K9VBG6_9CYAN</name>
<keyword evidence="7" id="KW-0233">DNA recombination</keyword>
<protein>
    <submittedName>
        <fullName evidence="11">Transposase, IS605 OrfB family</fullName>
    </submittedName>
</protein>
<sequence>MMKARYRFRVYPTPSQQLALAKLFGCVRVVWNDALAHWNAEYREAGKKPSNAALQKQFITQAKKVAEREWLTEVSNVPLQQSLNDLEQAYQNFFKSCKGERKGKAVKPPRFKKRRAAQSARFTTFGFKLQNDSLYIAKIGNLDVVWSRPLPSELSSVTVIRDAAHRYFVSFVVEIGPETLPPTENSVGVDLGIATFATLSTGEKVDALLPLKKRIQRVRRLDKNLARKQRGSKRYEKAQRRRARLYAKLKDTRTDFLHKLSTRLIRENQAVILEDLNVAGMVKNRKLSRAISDLGWRLFRTFLEGKAQKYGREFRIISRWEPTSQRCSCCNEIGGKKELSIRQWTCLFCGSSHDRDINAAVNIKVAGGHSETQNGLQRKRKTSAKLAASVEASTRPEFIQLSLFDLSGITAPDSR</sequence>
<dbReference type="STRING" id="179408.Osc7112_0608"/>
<dbReference type="HOGENOM" id="CLU_032903_0_0_3"/>
<evidence type="ECO:0000256" key="6">
    <source>
        <dbReference type="ARBA" id="ARBA00023125"/>
    </source>
</evidence>
<evidence type="ECO:0000259" key="9">
    <source>
        <dbReference type="Pfam" id="PF07282"/>
    </source>
</evidence>
<evidence type="ECO:0000313" key="12">
    <source>
        <dbReference type="Proteomes" id="UP000010478"/>
    </source>
</evidence>
<keyword evidence="12" id="KW-1185">Reference proteome</keyword>
<feature type="domain" description="Probable transposase IS891/IS1136/IS1341" evidence="8">
    <location>
        <begin position="170"/>
        <end position="285"/>
    </location>
</feature>
<keyword evidence="6" id="KW-0238">DNA-binding</keyword>
<comment type="similarity">
    <text evidence="1">In the C-terminal section; belongs to the transposase 35 family.</text>
</comment>
<dbReference type="eggNOG" id="COG0675">
    <property type="taxonomic scope" value="Bacteria"/>
</dbReference>
<feature type="domain" description="Transposase putative helix-turn-helix" evidence="10">
    <location>
        <begin position="2"/>
        <end position="47"/>
    </location>
</feature>
<dbReference type="AlphaFoldDB" id="K9VBG6"/>
<evidence type="ECO:0000256" key="3">
    <source>
        <dbReference type="ARBA" id="ARBA00022578"/>
    </source>
</evidence>
<feature type="domain" description="Cas12f1-like TNB" evidence="9">
    <location>
        <begin position="296"/>
        <end position="363"/>
    </location>
</feature>
<dbReference type="GO" id="GO:0046872">
    <property type="term" value="F:metal ion binding"/>
    <property type="evidence" value="ECO:0007669"/>
    <property type="project" value="UniProtKB-KW"/>
</dbReference>
<dbReference type="Pfam" id="PF01385">
    <property type="entry name" value="OrfB_IS605"/>
    <property type="match status" value="1"/>
</dbReference>